<evidence type="ECO:0000256" key="1">
    <source>
        <dbReference type="ARBA" id="ARBA00022722"/>
    </source>
</evidence>
<evidence type="ECO:0000256" key="2">
    <source>
        <dbReference type="ARBA" id="ARBA00022801"/>
    </source>
</evidence>
<organism evidence="4">
    <name type="scientific">Myoviridae sp. ctPuP5</name>
    <dbReference type="NCBI Taxonomy" id="2823543"/>
    <lineage>
        <taxon>Viruses</taxon>
        <taxon>Duplodnaviria</taxon>
        <taxon>Heunggongvirae</taxon>
        <taxon>Uroviricota</taxon>
        <taxon>Caudoviricetes</taxon>
    </lineage>
</organism>
<dbReference type="InterPro" id="IPR020046">
    <property type="entry name" value="5-3_exonucl_a-hlix_arch_N"/>
</dbReference>
<dbReference type="GO" id="GO:0008409">
    <property type="term" value="F:5'-3' exonuclease activity"/>
    <property type="evidence" value="ECO:0007669"/>
    <property type="project" value="InterPro"/>
</dbReference>
<dbReference type="GO" id="GO:0033567">
    <property type="term" value="P:DNA replication, Okazaki fragment processing"/>
    <property type="evidence" value="ECO:0007669"/>
    <property type="project" value="InterPro"/>
</dbReference>
<dbReference type="GO" id="GO:0017108">
    <property type="term" value="F:5'-flap endonuclease activity"/>
    <property type="evidence" value="ECO:0007669"/>
    <property type="project" value="InterPro"/>
</dbReference>
<keyword evidence="1" id="KW-0540">Nuclease</keyword>
<dbReference type="InterPro" id="IPR002421">
    <property type="entry name" value="5-3_exonuclease"/>
</dbReference>
<protein>
    <submittedName>
        <fullName evidence="4">Exodeoxyribonuclease</fullName>
    </submittedName>
</protein>
<evidence type="ECO:0000259" key="3">
    <source>
        <dbReference type="SMART" id="SM00475"/>
    </source>
</evidence>
<feature type="domain" description="5'-3' exonuclease" evidence="3">
    <location>
        <begin position="22"/>
        <end position="327"/>
    </location>
</feature>
<accession>A0A8S5L9B8</accession>
<keyword evidence="2" id="KW-0378">Hydrolase</keyword>
<dbReference type="SMART" id="SM00475">
    <property type="entry name" value="53EXOc"/>
    <property type="match status" value="1"/>
</dbReference>
<dbReference type="PANTHER" id="PTHR42646">
    <property type="entry name" value="FLAP ENDONUCLEASE XNI"/>
    <property type="match status" value="1"/>
</dbReference>
<name>A0A8S5L9B8_9CAUD</name>
<dbReference type="InterPro" id="IPR036279">
    <property type="entry name" value="5-3_exonuclease_C_sf"/>
</dbReference>
<sequence>MSQPIPKRILQAKPELAEKTFNTLLIDGSNLLEISYNGDKRCNSEGKQVGGIFQFLLQIKILLQKGNFDYVYTFWDGDKSGQMRYDLYPLYKANRDKTFDEPNLSDYSKAVNETVRNMMKWAKEKQAKKREENPDKYQQKLKDKEIFYFQREAVMKCLEELFVRQCLSEGVEADDFIGYYVVHKKPNERIVILSGDRDLTQLIQKDVIVYCPSPNMKTFLNLENHKDLIGYRAENVLVKKIICGDVSDNIKGIKGVGEETLLKHFPELKEREVHLEEILERSKQMIEERKANKKKPLKWTENIVNRVTDGVQGEDIFEINEKIINLRKPLLTPEAIEQIDTMMYAPLDPEGRSLQNLYNIILSYGIDELKDSNKFGNFFIEFKYLIDKEEKFFKRESAKNE</sequence>
<dbReference type="Pfam" id="PF02739">
    <property type="entry name" value="5_3_exonuc_N"/>
    <property type="match status" value="2"/>
</dbReference>
<dbReference type="InterPro" id="IPR029060">
    <property type="entry name" value="PIN-like_dom_sf"/>
</dbReference>
<dbReference type="Gene3D" id="3.40.50.1010">
    <property type="entry name" value="5'-nuclease"/>
    <property type="match status" value="1"/>
</dbReference>
<evidence type="ECO:0000313" key="4">
    <source>
        <dbReference type="EMBL" id="DAD66494.1"/>
    </source>
</evidence>
<dbReference type="GO" id="GO:0003677">
    <property type="term" value="F:DNA binding"/>
    <property type="evidence" value="ECO:0007669"/>
    <property type="project" value="InterPro"/>
</dbReference>
<dbReference type="SUPFAM" id="SSF88723">
    <property type="entry name" value="PIN domain-like"/>
    <property type="match status" value="1"/>
</dbReference>
<reference evidence="4" key="1">
    <citation type="journal article" date="2021" name="Proc. Natl. Acad. Sci. U.S.A.">
        <title>A Catalog of Tens of Thousands of Viruses from Human Metagenomes Reveals Hidden Associations with Chronic Diseases.</title>
        <authorList>
            <person name="Tisza M.J."/>
            <person name="Buck C.B."/>
        </authorList>
    </citation>
    <scope>NUCLEOTIDE SEQUENCE</scope>
    <source>
        <strain evidence="4">CtPuP5</strain>
    </source>
</reference>
<proteinExistence type="predicted"/>
<dbReference type="SUPFAM" id="SSF47807">
    <property type="entry name" value="5' to 3' exonuclease, C-terminal subdomain"/>
    <property type="match status" value="1"/>
</dbReference>
<dbReference type="InterPro" id="IPR038969">
    <property type="entry name" value="FEN"/>
</dbReference>
<dbReference type="EMBL" id="BK014662">
    <property type="protein sequence ID" value="DAD66494.1"/>
    <property type="molecule type" value="Genomic_DNA"/>
</dbReference>
<dbReference type="PANTHER" id="PTHR42646:SF2">
    <property type="entry name" value="5'-3' EXONUCLEASE FAMILY PROTEIN"/>
    <property type="match status" value="1"/>
</dbReference>
<dbReference type="Gene3D" id="1.10.150.20">
    <property type="entry name" value="5' to 3' exonuclease, C-terminal subdomain"/>
    <property type="match status" value="1"/>
</dbReference>